<dbReference type="Gene3D" id="3.30.70.270">
    <property type="match status" value="1"/>
</dbReference>
<keyword evidence="1" id="KW-0812">Transmembrane</keyword>
<reference evidence="4" key="2">
    <citation type="submission" date="2020-09" db="EMBL/GenBank/DDBJ databases">
        <authorList>
            <person name="Sun Q."/>
            <person name="Ohkuma M."/>
        </authorList>
    </citation>
    <scope>NUCLEOTIDE SEQUENCE</scope>
    <source>
        <strain evidence="4">JCM 30804</strain>
    </source>
</reference>
<dbReference type="SUPFAM" id="SSF141868">
    <property type="entry name" value="EAL domain-like"/>
    <property type="match status" value="1"/>
</dbReference>
<dbReference type="InterPro" id="IPR035919">
    <property type="entry name" value="EAL_sf"/>
</dbReference>
<sequence length="651" mass="73288">MADLNASQNGIDMGISRSYQIFLFVLFFGLAAGAYLFKRDEITQNAHADLARYKTTINEYKSWADHGSPLYDKLTDEFSFQFFQYIHVEDGTLNFTHGALINSEPSLFSKLFPLTLSNSVELENARLQVKLDCEIYGKNAIEDLAIQIGVIGVIYLFLAIVFGVLSLKHRKAIRYAADYIHSIPEFSFQAIQASKLNGELRPVTTALTECRTQLKAKLDEITHENEKLTRVVFQDPVTGFGTRVRFTEKLESISNIDKEAIGVMATIKATELNQINQLYGRNSGDDYLVKVVSCIRKALEHFPDSDCYRVSSSDFVIFIHGLALKEATRFLDQLKVLFDEYQGQIKSDSIAYTGLVPFKSGDDPVHILSLAETAIGIAQTLGPNSFHVLEKLNGDNLFGDDGWRIAIEDIIKRQAIKFYHQPIQPCQSEVKLYNELLSRFYNSEGKFLPTATVIAMAERHGAITEIDKIVILNTIRMLHESPHLTGVFGVNISTVSAHQEAFVAWLTDILTKQQAIASRIVFEVNEAGMQGNIIGSYNFVRAVHRAGSRVSVERFGMGFASFKFFREVRPDYIKLDGSYSESIDQDTNNKFFVRMIVDIARRLNIQVIATSVERQEEKLVLEKLLVDGLQGYYVAQPQAIVPISKKAEKQS</sequence>
<accession>A0A917NBA5</accession>
<evidence type="ECO:0000256" key="1">
    <source>
        <dbReference type="SAM" id="Phobius"/>
    </source>
</evidence>
<dbReference type="InterPro" id="IPR001633">
    <property type="entry name" value="EAL_dom"/>
</dbReference>
<dbReference type="CDD" id="cd01948">
    <property type="entry name" value="EAL"/>
    <property type="match status" value="1"/>
</dbReference>
<dbReference type="InterPro" id="IPR050706">
    <property type="entry name" value="Cyclic-di-GMP_PDE-like"/>
</dbReference>
<evidence type="ECO:0000313" key="4">
    <source>
        <dbReference type="EMBL" id="GGI85116.1"/>
    </source>
</evidence>
<dbReference type="Pfam" id="PF00563">
    <property type="entry name" value="EAL"/>
    <property type="match status" value="1"/>
</dbReference>
<dbReference type="InterPro" id="IPR029787">
    <property type="entry name" value="Nucleotide_cyclase"/>
</dbReference>
<comment type="caution">
    <text evidence="4">The sequence shown here is derived from an EMBL/GenBank/DDBJ whole genome shotgun (WGS) entry which is preliminary data.</text>
</comment>
<dbReference type="Proteomes" id="UP000613743">
    <property type="component" value="Unassembled WGS sequence"/>
</dbReference>
<dbReference type="SMART" id="SM00052">
    <property type="entry name" value="EAL"/>
    <property type="match status" value="1"/>
</dbReference>
<dbReference type="PROSITE" id="PS50887">
    <property type="entry name" value="GGDEF"/>
    <property type="match status" value="1"/>
</dbReference>
<dbReference type="AlphaFoldDB" id="A0A917NBA5"/>
<protein>
    <submittedName>
        <fullName evidence="4">Diguanylate cyclase</fullName>
    </submittedName>
</protein>
<gene>
    <name evidence="4" type="ORF">GCM10009332_23060</name>
</gene>
<evidence type="ECO:0000313" key="5">
    <source>
        <dbReference type="Proteomes" id="UP000613743"/>
    </source>
</evidence>
<evidence type="ECO:0000259" key="2">
    <source>
        <dbReference type="PROSITE" id="PS50883"/>
    </source>
</evidence>
<proteinExistence type="predicted"/>
<dbReference type="InterPro" id="IPR043128">
    <property type="entry name" value="Rev_trsase/Diguanyl_cyclase"/>
</dbReference>
<organism evidence="4 5">
    <name type="scientific">Shewanella gelidii</name>
    <dbReference type="NCBI Taxonomy" id="1642821"/>
    <lineage>
        <taxon>Bacteria</taxon>
        <taxon>Pseudomonadati</taxon>
        <taxon>Pseudomonadota</taxon>
        <taxon>Gammaproteobacteria</taxon>
        <taxon>Alteromonadales</taxon>
        <taxon>Shewanellaceae</taxon>
        <taxon>Shewanella</taxon>
    </lineage>
</organism>
<feature type="domain" description="GGDEF" evidence="3">
    <location>
        <begin position="260"/>
        <end position="391"/>
    </location>
</feature>
<dbReference type="SMART" id="SM00267">
    <property type="entry name" value="GGDEF"/>
    <property type="match status" value="1"/>
</dbReference>
<keyword evidence="5" id="KW-1185">Reference proteome</keyword>
<feature type="domain" description="EAL" evidence="2">
    <location>
        <begin position="400"/>
        <end position="651"/>
    </location>
</feature>
<dbReference type="Gene3D" id="3.20.20.450">
    <property type="entry name" value="EAL domain"/>
    <property type="match status" value="1"/>
</dbReference>
<name>A0A917NBA5_9GAMM</name>
<dbReference type="EMBL" id="BMPZ01000006">
    <property type="protein sequence ID" value="GGI85116.1"/>
    <property type="molecule type" value="Genomic_DNA"/>
</dbReference>
<dbReference type="SUPFAM" id="SSF55073">
    <property type="entry name" value="Nucleotide cyclase"/>
    <property type="match status" value="1"/>
</dbReference>
<keyword evidence="1" id="KW-0472">Membrane</keyword>
<feature type="transmembrane region" description="Helical" evidence="1">
    <location>
        <begin position="21"/>
        <end position="37"/>
    </location>
</feature>
<feature type="transmembrane region" description="Helical" evidence="1">
    <location>
        <begin position="144"/>
        <end position="165"/>
    </location>
</feature>
<dbReference type="GO" id="GO:0071111">
    <property type="term" value="F:cyclic-guanylate-specific phosphodiesterase activity"/>
    <property type="evidence" value="ECO:0007669"/>
    <property type="project" value="InterPro"/>
</dbReference>
<dbReference type="InterPro" id="IPR000160">
    <property type="entry name" value="GGDEF_dom"/>
</dbReference>
<dbReference type="Pfam" id="PF00990">
    <property type="entry name" value="GGDEF"/>
    <property type="match status" value="1"/>
</dbReference>
<evidence type="ECO:0000259" key="3">
    <source>
        <dbReference type="PROSITE" id="PS50887"/>
    </source>
</evidence>
<dbReference type="PROSITE" id="PS50883">
    <property type="entry name" value="EAL"/>
    <property type="match status" value="1"/>
</dbReference>
<dbReference type="PANTHER" id="PTHR33121:SF79">
    <property type="entry name" value="CYCLIC DI-GMP PHOSPHODIESTERASE PDED-RELATED"/>
    <property type="match status" value="1"/>
</dbReference>
<dbReference type="PANTHER" id="PTHR33121">
    <property type="entry name" value="CYCLIC DI-GMP PHOSPHODIESTERASE PDEF"/>
    <property type="match status" value="1"/>
</dbReference>
<reference evidence="4" key="1">
    <citation type="journal article" date="2014" name="Int. J. Syst. Evol. Microbiol.">
        <title>Complete genome sequence of Corynebacterium casei LMG S-19264T (=DSM 44701T), isolated from a smear-ripened cheese.</title>
        <authorList>
            <consortium name="US DOE Joint Genome Institute (JGI-PGF)"/>
            <person name="Walter F."/>
            <person name="Albersmeier A."/>
            <person name="Kalinowski J."/>
            <person name="Ruckert C."/>
        </authorList>
    </citation>
    <scope>NUCLEOTIDE SEQUENCE</scope>
    <source>
        <strain evidence="4">JCM 30804</strain>
    </source>
</reference>
<keyword evidence="1" id="KW-1133">Transmembrane helix</keyword>